<gene>
    <name evidence="1" type="ORF">Y717_23950</name>
</gene>
<organism evidence="1 2">
    <name type="scientific">Streptomyces scopuliridis RB72</name>
    <dbReference type="NCBI Taxonomy" id="1440053"/>
    <lineage>
        <taxon>Bacteria</taxon>
        <taxon>Bacillati</taxon>
        <taxon>Actinomycetota</taxon>
        <taxon>Actinomycetes</taxon>
        <taxon>Kitasatosporales</taxon>
        <taxon>Streptomycetaceae</taxon>
        <taxon>Streptomyces</taxon>
    </lineage>
</organism>
<keyword evidence="2" id="KW-1185">Reference proteome</keyword>
<accession>A0A2T7SW90</accession>
<evidence type="ECO:0000313" key="2">
    <source>
        <dbReference type="Proteomes" id="UP000245992"/>
    </source>
</evidence>
<dbReference type="Proteomes" id="UP000245992">
    <property type="component" value="Unassembled WGS sequence"/>
</dbReference>
<sequence length="91" mass="10210">MLDDLLLAPAEGVVSEDATQDLQRLTRFRTRFRIRFRTCFGTCFGARLGRGAGFRGAHPPILRGTADIDQADRDLRRGDGCCRTCSDLHRL</sequence>
<comment type="caution">
    <text evidence="1">The sequence shown here is derived from an EMBL/GenBank/DDBJ whole genome shotgun (WGS) entry which is preliminary data.</text>
</comment>
<reference evidence="1 2" key="1">
    <citation type="submission" date="2013-12" db="EMBL/GenBank/DDBJ databases">
        <title>Annotated genome of Streptomyces scopuliridis.</title>
        <authorList>
            <person name="Olson J.B."/>
        </authorList>
    </citation>
    <scope>NUCLEOTIDE SEQUENCE [LARGE SCALE GENOMIC DNA]</scope>
    <source>
        <strain evidence="1 2">RB72</strain>
    </source>
</reference>
<protein>
    <submittedName>
        <fullName evidence="1">Uncharacterized protein</fullName>
    </submittedName>
</protein>
<evidence type="ECO:0000313" key="1">
    <source>
        <dbReference type="EMBL" id="PVE07220.1"/>
    </source>
</evidence>
<dbReference type="EMBL" id="AZSP01000277">
    <property type="protein sequence ID" value="PVE07220.1"/>
    <property type="molecule type" value="Genomic_DNA"/>
</dbReference>
<proteinExistence type="predicted"/>
<dbReference type="AlphaFoldDB" id="A0A2T7SW90"/>
<name>A0A2T7SW90_9ACTN</name>